<accession>Q4TGF2</accession>
<proteinExistence type="predicted"/>
<sequence length="88" mass="10315">KRRNILLPSGVKLCTQETFDQAAANHLTFFQHRVCQEMVWEAFRIFWDRLPERDEYQHWVSGCVSGAISIGDVGSFFSQSEEHKELIR</sequence>
<evidence type="ECO:0000313" key="1">
    <source>
        <dbReference type="EMBL" id="CAF88030.1"/>
    </source>
</evidence>
<dbReference type="EMBL" id="CAAE01003740">
    <property type="protein sequence ID" value="CAF88030.1"/>
    <property type="molecule type" value="Genomic_DNA"/>
</dbReference>
<organism evidence="1">
    <name type="scientific">Tetraodon nigroviridis</name>
    <name type="common">Spotted green pufferfish</name>
    <name type="synonym">Chelonodon nigroviridis</name>
    <dbReference type="NCBI Taxonomy" id="99883"/>
    <lineage>
        <taxon>Eukaryota</taxon>
        <taxon>Metazoa</taxon>
        <taxon>Chordata</taxon>
        <taxon>Craniata</taxon>
        <taxon>Vertebrata</taxon>
        <taxon>Euteleostomi</taxon>
        <taxon>Actinopterygii</taxon>
        <taxon>Neopterygii</taxon>
        <taxon>Teleostei</taxon>
        <taxon>Neoteleostei</taxon>
        <taxon>Acanthomorphata</taxon>
        <taxon>Eupercaria</taxon>
        <taxon>Tetraodontiformes</taxon>
        <taxon>Tetradontoidea</taxon>
        <taxon>Tetraodontidae</taxon>
        <taxon>Tetraodon</taxon>
    </lineage>
</organism>
<name>Q4TGF2_TETNG</name>
<dbReference type="AlphaFoldDB" id="Q4TGF2"/>
<dbReference type="InterPro" id="IPR039861">
    <property type="entry name" value="IMPG"/>
</dbReference>
<dbReference type="GO" id="GO:0008201">
    <property type="term" value="F:heparin binding"/>
    <property type="evidence" value="ECO:0007669"/>
    <property type="project" value="TreeGrafter"/>
</dbReference>
<dbReference type="GO" id="GO:0007601">
    <property type="term" value="P:visual perception"/>
    <property type="evidence" value="ECO:0007669"/>
    <property type="project" value="InterPro"/>
</dbReference>
<reference evidence="1" key="1">
    <citation type="journal article" date="2004" name="Nature">
        <title>Genome duplication in the teleost fish Tetraodon nigroviridis reveals the early vertebrate proto-karyotype.</title>
        <authorList>
            <person name="Jaillon O."/>
            <person name="Aury J.-M."/>
            <person name="Brunet F."/>
            <person name="Petit J.-L."/>
            <person name="Stange-Thomann N."/>
            <person name="Mauceli E."/>
            <person name="Bouneau L."/>
            <person name="Fischer C."/>
            <person name="Ozouf-Costaz C."/>
            <person name="Bernot A."/>
            <person name="Nicaud S."/>
            <person name="Jaffe D."/>
            <person name="Fisher S."/>
            <person name="Lutfalla G."/>
            <person name="Dossat C."/>
            <person name="Segurens B."/>
            <person name="Dasilva C."/>
            <person name="Salanoubat M."/>
            <person name="Levy M."/>
            <person name="Boudet N."/>
            <person name="Castellano S."/>
            <person name="Anthouard V."/>
            <person name="Jubin C."/>
            <person name="Castelli V."/>
            <person name="Katinka M."/>
            <person name="Vacherie B."/>
            <person name="Biemont C."/>
            <person name="Skalli Z."/>
            <person name="Cattolico L."/>
            <person name="Poulain J."/>
            <person name="De Berardinis V."/>
            <person name="Cruaud C."/>
            <person name="Duprat S."/>
            <person name="Brottier P."/>
            <person name="Coutanceau J.-P."/>
            <person name="Gouzy J."/>
            <person name="Parra G."/>
            <person name="Lardier G."/>
            <person name="Chapple C."/>
            <person name="McKernan K.J."/>
            <person name="McEwan P."/>
            <person name="Bosak S."/>
            <person name="Kellis M."/>
            <person name="Volff J.-N."/>
            <person name="Guigo R."/>
            <person name="Zody M.C."/>
            <person name="Mesirov J."/>
            <person name="Lindblad-Toh K."/>
            <person name="Birren B."/>
            <person name="Nusbaum C."/>
            <person name="Kahn D."/>
            <person name="Robinson-Rechavi M."/>
            <person name="Laudet V."/>
            <person name="Schachter V."/>
            <person name="Quetier F."/>
            <person name="Saurin W."/>
            <person name="Scarpelli C."/>
            <person name="Wincker P."/>
            <person name="Lander E.S."/>
            <person name="Weissenbach J."/>
            <person name="Roest Crollius H."/>
        </authorList>
    </citation>
    <scope>NUCLEOTIDE SEQUENCE [LARGE SCALE GENOMIC DNA]</scope>
</reference>
<dbReference type="KEGG" id="tng:GSTEN00001136G001"/>
<dbReference type="OrthoDB" id="9908153at2759"/>
<feature type="non-terminal residue" evidence="1">
    <location>
        <position position="88"/>
    </location>
</feature>
<dbReference type="GO" id="GO:0005540">
    <property type="term" value="F:hyaluronic acid binding"/>
    <property type="evidence" value="ECO:0007669"/>
    <property type="project" value="TreeGrafter"/>
</dbReference>
<protein>
    <submittedName>
        <fullName evidence="1">Chromosome undetermined SCAF3740, whole genome shotgun sequence</fullName>
    </submittedName>
</protein>
<reference evidence="1" key="2">
    <citation type="submission" date="2004-02" db="EMBL/GenBank/DDBJ databases">
        <authorList>
            <consortium name="Genoscope"/>
            <consortium name="Whitehead Institute Centre for Genome Research"/>
        </authorList>
    </citation>
    <scope>NUCLEOTIDE SEQUENCE</scope>
</reference>
<dbReference type="PANTHER" id="PTHR12199:SF4">
    <property type="entry name" value="INTERPHOTORECEPTOR MATRIX PROTEOGLYCAN 2"/>
    <property type="match status" value="1"/>
</dbReference>
<feature type="non-terminal residue" evidence="1">
    <location>
        <position position="1"/>
    </location>
</feature>
<dbReference type="PANTHER" id="PTHR12199">
    <property type="entry name" value="INTERPHOTORECEPTOR MATRIX PROTEOGLYCAN"/>
    <property type="match status" value="1"/>
</dbReference>
<gene>
    <name evidence="1" type="ORF">GSTENG00001136001</name>
</gene>